<protein>
    <submittedName>
        <fullName evidence="3">Uncharacterized protein</fullName>
    </submittedName>
</protein>
<dbReference type="Proteomes" id="UP001143362">
    <property type="component" value="Unassembled WGS sequence"/>
</dbReference>
<feature type="transmembrane region" description="Helical" evidence="2">
    <location>
        <begin position="94"/>
        <end position="115"/>
    </location>
</feature>
<evidence type="ECO:0000313" key="4">
    <source>
        <dbReference type="Proteomes" id="UP001143362"/>
    </source>
</evidence>
<dbReference type="RefSeq" id="WP_279244987.1">
    <property type="nucleotide sequence ID" value="NZ_SHNN01000002.1"/>
</dbReference>
<keyword evidence="2" id="KW-1133">Transmembrane helix</keyword>
<evidence type="ECO:0000256" key="2">
    <source>
        <dbReference type="SAM" id="Phobius"/>
    </source>
</evidence>
<evidence type="ECO:0000313" key="3">
    <source>
        <dbReference type="EMBL" id="MCX2980972.1"/>
    </source>
</evidence>
<evidence type="ECO:0000256" key="1">
    <source>
        <dbReference type="SAM" id="Coils"/>
    </source>
</evidence>
<keyword evidence="1" id="KW-0175">Coiled coil</keyword>
<feature type="transmembrane region" description="Helical" evidence="2">
    <location>
        <begin position="12"/>
        <end position="41"/>
    </location>
</feature>
<dbReference type="EMBL" id="SHNN01000002">
    <property type="protein sequence ID" value="MCX2980972.1"/>
    <property type="molecule type" value="Genomic_DNA"/>
</dbReference>
<sequence>MLYSRKYLSDYSRFLVTLAWTVEIIAVLIGFTISIVVSVSAYNSFANEATGGLLAGGSAVLVAGLPFLLIAVVEVCKIPLTFAFMSVQHVAWRFLFLGFVIFLCIITFETMLNGFERNFSNLNRAIDTRRNEIENTESEIALLEKRRDYIEKFTEDEMLGEVESSRGTLNQEYKASTQRIDENMRKVLANIDYNFEAELQEEIGRLMDVRDEYYANWAAEQESVEERISTMLLGNISGSAEERQRLLGELESLKSEMDREMSKATFFTRSTVESKYRALIKNKEDQLSLITTGYLGGDAITKQSTMEGQLKNQLEFVNGKYEGRVNDVNQRIADKKQEIIDRLEANSRLESNVVSKAARDKSRFAQIRKQGNDSLDEYTEDKLVELDEIANRSFGIDESIFKLRNKQRMLNSDIGHLINQNQVYRMAMYAYGKNSASEVDRRMVGIVALLWFGSLALIASVCGVMLALAGFYLRRFTEKVDDDDAIDMAH</sequence>
<organism evidence="3 4">
    <name type="scientific">Candidatus Litorirhabdus singularis</name>
    <dbReference type="NCBI Taxonomy" id="2518993"/>
    <lineage>
        <taxon>Bacteria</taxon>
        <taxon>Pseudomonadati</taxon>
        <taxon>Pseudomonadota</taxon>
        <taxon>Gammaproteobacteria</taxon>
        <taxon>Cellvibrionales</taxon>
        <taxon>Halieaceae</taxon>
        <taxon>Candidatus Litorirhabdus</taxon>
    </lineage>
</organism>
<feature type="transmembrane region" description="Helical" evidence="2">
    <location>
        <begin position="443"/>
        <end position="473"/>
    </location>
</feature>
<reference evidence="3" key="1">
    <citation type="submission" date="2019-02" db="EMBL/GenBank/DDBJ databases">
        <authorList>
            <person name="Li S.-H."/>
        </authorList>
    </citation>
    <scope>NUCLEOTIDE SEQUENCE</scope>
    <source>
        <strain evidence="3">IMCC14734</strain>
    </source>
</reference>
<feature type="transmembrane region" description="Helical" evidence="2">
    <location>
        <begin position="53"/>
        <end position="73"/>
    </location>
</feature>
<accession>A0ABT3THW1</accession>
<keyword evidence="4" id="KW-1185">Reference proteome</keyword>
<comment type="caution">
    <text evidence="3">The sequence shown here is derived from an EMBL/GenBank/DDBJ whole genome shotgun (WGS) entry which is preliminary data.</text>
</comment>
<keyword evidence="2" id="KW-0472">Membrane</keyword>
<keyword evidence="2" id="KW-0812">Transmembrane</keyword>
<proteinExistence type="predicted"/>
<feature type="coiled-coil region" evidence="1">
    <location>
        <begin position="236"/>
        <end position="263"/>
    </location>
</feature>
<gene>
    <name evidence="3" type="ORF">EYC98_08860</name>
</gene>
<name>A0ABT3THW1_9GAMM</name>
<feature type="coiled-coil region" evidence="1">
    <location>
        <begin position="119"/>
        <end position="146"/>
    </location>
</feature>